<dbReference type="InParanoid" id="L9KVG5"/>
<dbReference type="InterPro" id="IPR005846">
    <property type="entry name" value="A-D-PHexomutase_a/b/a-III"/>
</dbReference>
<dbReference type="Gene3D" id="3.40.120.10">
    <property type="entry name" value="Alpha-D-Glucose-1,6-Bisphosphate, subunit A, domain 3"/>
    <property type="match status" value="3"/>
</dbReference>
<comment type="similarity">
    <text evidence="1">Belongs to the phosphohexose mutase family.</text>
</comment>
<dbReference type="Gene3D" id="3.30.310.50">
    <property type="entry name" value="Alpha-D-phosphohexomutase, C-terminal domain"/>
    <property type="match status" value="1"/>
</dbReference>
<dbReference type="FunFam" id="3.30.310.50:FF:000002">
    <property type="entry name" value="Phosphoglucomutase 5"/>
    <property type="match status" value="1"/>
</dbReference>
<dbReference type="InterPro" id="IPR005844">
    <property type="entry name" value="A-D-PHexomutase_a/b/a-I"/>
</dbReference>
<dbReference type="GO" id="GO:0004614">
    <property type="term" value="F:phosphoglucomutase activity"/>
    <property type="evidence" value="ECO:0007669"/>
    <property type="project" value="InterPro"/>
</dbReference>
<dbReference type="GO" id="GO:0005975">
    <property type="term" value="P:carbohydrate metabolic process"/>
    <property type="evidence" value="ECO:0007669"/>
    <property type="project" value="InterPro"/>
</dbReference>
<sequence length="621" mass="68330">MSDFEEWISGTYRKMEEGPLPLLTFATAPYHDQKPGTSGLRKKTYHFEAKPCYLENFIQSIFFSIDLKDRQGSSLVVGGDGRYFNKSAVETIVQMAAANGIGRLVIGQNGILSTPAVSCIIRKIKAIGGIILTASHNPGGPNGDFGIKFNISNGGPAPEAITDKIFQISKTIEEYAICPDLKVDLGVLGKQQFDLENKFKPFTVEIVDSVEAYATMLRNIFDFNALKELLSGPNRLKIRIDAMHGVVGPYVKKILCEELGAPANSAVNCVPLEDFGGHHPDPNLTYAADLVETMKSGEHDFGAAFDGDGDRNMILGKHGFFVNPSDSVAVIAANIFSIPYFQQTGVRGFARSMPTSGALDRVANATKIALYETPTGWKFFGNLMDASKLSLCGEESFGTALRLSTKSLDLDTGTELSRGGPERLCINSFFKCLLTFGRIPGSDHIREKDGLWAVLAWLSILATRKQSVEDILKDHWQKYGRNFFTRYDYEEVEAEGANKMMKDLEAMMFDRSFVGKQFSVSDKVYTVEKADNFEYSDPVDGSISRNQGLRLIFADGSRIIFRLSGTGSAGATIRLYIDSYEKDISKINQDPQVMLAPLISIALKVSQLQERTGRTAPTVIT</sequence>
<organism evidence="6 7">
    <name type="scientific">Tupaia chinensis</name>
    <name type="common">Chinese tree shrew</name>
    <name type="synonym">Tupaia belangeri chinensis</name>
    <dbReference type="NCBI Taxonomy" id="246437"/>
    <lineage>
        <taxon>Eukaryota</taxon>
        <taxon>Metazoa</taxon>
        <taxon>Chordata</taxon>
        <taxon>Craniata</taxon>
        <taxon>Vertebrata</taxon>
        <taxon>Euteleostomi</taxon>
        <taxon>Mammalia</taxon>
        <taxon>Eutheria</taxon>
        <taxon>Euarchontoglires</taxon>
        <taxon>Scandentia</taxon>
        <taxon>Tupaiidae</taxon>
        <taxon>Tupaia</taxon>
    </lineage>
</organism>
<evidence type="ECO:0000313" key="6">
    <source>
        <dbReference type="EMBL" id="ELW66806.1"/>
    </source>
</evidence>
<dbReference type="Pfam" id="PF02879">
    <property type="entry name" value="PGM_PMM_II"/>
    <property type="match status" value="1"/>
</dbReference>
<dbReference type="FunFam" id="3.40.120.10:FF:000005">
    <property type="entry name" value="Phosphoglucomutase 5"/>
    <property type="match status" value="1"/>
</dbReference>
<dbReference type="PROSITE" id="PS00710">
    <property type="entry name" value="PGM_PMM"/>
    <property type="match status" value="1"/>
</dbReference>
<dbReference type="Pfam" id="PF02880">
    <property type="entry name" value="PGM_PMM_III"/>
    <property type="match status" value="2"/>
</dbReference>
<dbReference type="CDD" id="cd03085">
    <property type="entry name" value="PGM1"/>
    <property type="match status" value="1"/>
</dbReference>
<keyword evidence="7" id="KW-1185">Reference proteome</keyword>
<dbReference type="InterPro" id="IPR016055">
    <property type="entry name" value="A-D-PHexomutase_a/b/a-I/II/III"/>
</dbReference>
<reference evidence="7" key="2">
    <citation type="journal article" date="2013" name="Nat. Commun.">
        <title>Genome of the Chinese tree shrew.</title>
        <authorList>
            <person name="Fan Y."/>
            <person name="Huang Z.Y."/>
            <person name="Cao C.C."/>
            <person name="Chen C.S."/>
            <person name="Chen Y.X."/>
            <person name="Fan D.D."/>
            <person name="He J."/>
            <person name="Hou H.L."/>
            <person name="Hu L."/>
            <person name="Hu X.T."/>
            <person name="Jiang X.T."/>
            <person name="Lai R."/>
            <person name="Lang Y.S."/>
            <person name="Liang B."/>
            <person name="Liao S.G."/>
            <person name="Mu D."/>
            <person name="Ma Y.Y."/>
            <person name="Niu Y.Y."/>
            <person name="Sun X.Q."/>
            <person name="Xia J.Q."/>
            <person name="Xiao J."/>
            <person name="Xiong Z.Q."/>
            <person name="Xu L."/>
            <person name="Yang L."/>
            <person name="Zhang Y."/>
            <person name="Zhao W."/>
            <person name="Zhao X.D."/>
            <person name="Zheng Y.T."/>
            <person name="Zhou J.M."/>
            <person name="Zhu Y.B."/>
            <person name="Zhang G.J."/>
            <person name="Wang J."/>
            <person name="Yao Y.G."/>
        </authorList>
    </citation>
    <scope>NUCLEOTIDE SEQUENCE [LARGE SCALE GENOMIC DNA]</scope>
</reference>
<dbReference type="SUPFAM" id="SSF55957">
    <property type="entry name" value="Phosphoglucomutase, C-terminal domain"/>
    <property type="match status" value="1"/>
</dbReference>
<name>L9KVG5_TUPCH</name>
<reference evidence="7" key="1">
    <citation type="submission" date="2012-07" db="EMBL/GenBank/DDBJ databases">
        <title>Genome of the Chinese tree shrew, a rising model animal genetically related to primates.</title>
        <authorList>
            <person name="Zhang G."/>
            <person name="Fan Y."/>
            <person name="Yao Y."/>
            <person name="Huang Z."/>
        </authorList>
    </citation>
    <scope>NUCLEOTIDE SEQUENCE [LARGE SCALE GENOMIC DNA]</scope>
</reference>
<dbReference type="AlphaFoldDB" id="L9KVG5"/>
<feature type="domain" description="Alpha-D-phosphohexomutase alpha/beta/alpha" evidence="4">
    <location>
        <begin position="212"/>
        <end position="317"/>
    </location>
</feature>
<dbReference type="FunFam" id="3.40.120.10:FF:000004">
    <property type="entry name" value="Phosphoglucomutase 5"/>
    <property type="match status" value="1"/>
</dbReference>
<evidence type="ECO:0000313" key="7">
    <source>
        <dbReference type="Proteomes" id="UP000011518"/>
    </source>
</evidence>
<evidence type="ECO:0000259" key="4">
    <source>
        <dbReference type="Pfam" id="PF02879"/>
    </source>
</evidence>
<dbReference type="SUPFAM" id="SSF53738">
    <property type="entry name" value="Phosphoglucomutase, first 3 domains"/>
    <property type="match status" value="4"/>
</dbReference>
<dbReference type="Pfam" id="PF24947">
    <property type="entry name" value="PGM1_C_vert_fung"/>
    <property type="match status" value="1"/>
</dbReference>
<dbReference type="STRING" id="246437.L9KVG5"/>
<proteinExistence type="inferred from homology"/>
<dbReference type="InterPro" id="IPR045244">
    <property type="entry name" value="PGM"/>
</dbReference>
<evidence type="ECO:0000256" key="2">
    <source>
        <dbReference type="ARBA" id="ARBA00022553"/>
    </source>
</evidence>
<dbReference type="EMBL" id="KB320637">
    <property type="protein sequence ID" value="ELW66806.1"/>
    <property type="molecule type" value="Genomic_DNA"/>
</dbReference>
<feature type="domain" description="Alpha-D-phosphohexomutase alpha/beta/alpha" evidence="3">
    <location>
        <begin position="33"/>
        <end position="175"/>
    </location>
</feature>
<dbReference type="Proteomes" id="UP000011518">
    <property type="component" value="Unassembled WGS sequence"/>
</dbReference>
<evidence type="ECO:0000256" key="1">
    <source>
        <dbReference type="ARBA" id="ARBA00010231"/>
    </source>
</evidence>
<dbReference type="Pfam" id="PF02878">
    <property type="entry name" value="PGM_PMM_I"/>
    <property type="match status" value="1"/>
</dbReference>
<dbReference type="PANTHER" id="PTHR22573:SF60">
    <property type="entry name" value="PHOSPHOGLUCOMUTASE-1"/>
    <property type="match status" value="1"/>
</dbReference>
<dbReference type="InterPro" id="IPR036900">
    <property type="entry name" value="A-D-PHexomutase_C_sf"/>
</dbReference>
<accession>L9KVG5</accession>
<feature type="domain" description="Alpha-D-phosphohexomutase alpha/beta/alpha" evidence="5">
    <location>
        <begin position="325"/>
        <end position="401"/>
    </location>
</feature>
<feature type="domain" description="Alpha-D-phosphohexomutase alpha/beta/alpha" evidence="5">
    <location>
        <begin position="442"/>
        <end position="479"/>
    </location>
</feature>
<dbReference type="GO" id="GO:0005829">
    <property type="term" value="C:cytosol"/>
    <property type="evidence" value="ECO:0007669"/>
    <property type="project" value="TreeGrafter"/>
</dbReference>
<evidence type="ECO:0000259" key="5">
    <source>
        <dbReference type="Pfam" id="PF02880"/>
    </source>
</evidence>
<dbReference type="GO" id="GO:0000287">
    <property type="term" value="F:magnesium ion binding"/>
    <property type="evidence" value="ECO:0007669"/>
    <property type="project" value="InterPro"/>
</dbReference>
<dbReference type="InterPro" id="IPR005841">
    <property type="entry name" value="Alpha-D-phosphohexomutase_SF"/>
</dbReference>
<dbReference type="NCBIfam" id="NF005737">
    <property type="entry name" value="PRK07564.1-1"/>
    <property type="match status" value="1"/>
</dbReference>
<keyword evidence="2" id="KW-0597">Phosphoprotein</keyword>
<dbReference type="PRINTS" id="PR00509">
    <property type="entry name" value="PGMPMM"/>
</dbReference>
<gene>
    <name evidence="6" type="ORF">TREES_T100000408</name>
</gene>
<dbReference type="InterPro" id="IPR016066">
    <property type="entry name" value="A-D-PHexomutase_CS"/>
</dbReference>
<dbReference type="FunCoup" id="L9KVG5">
    <property type="interactions" value="790"/>
</dbReference>
<evidence type="ECO:0000259" key="3">
    <source>
        <dbReference type="Pfam" id="PF02878"/>
    </source>
</evidence>
<dbReference type="PANTHER" id="PTHR22573">
    <property type="entry name" value="PHOSPHOHEXOMUTASE FAMILY MEMBER"/>
    <property type="match status" value="1"/>
</dbReference>
<dbReference type="InterPro" id="IPR005845">
    <property type="entry name" value="A-D-PHexomutase_a/b/a-II"/>
</dbReference>
<protein>
    <submittedName>
        <fullName evidence="6">Phosphoglucomutase-1</fullName>
    </submittedName>
</protein>